<dbReference type="InterPro" id="IPR017871">
    <property type="entry name" value="ABC_transporter-like_CS"/>
</dbReference>
<name>A0A7C5TFW5_9CREN</name>
<dbReference type="InterPro" id="IPR027417">
    <property type="entry name" value="P-loop_NTPase"/>
</dbReference>
<dbReference type="GO" id="GO:0005524">
    <property type="term" value="F:ATP binding"/>
    <property type="evidence" value="ECO:0007669"/>
    <property type="project" value="UniProtKB-KW"/>
</dbReference>
<evidence type="ECO:0000256" key="2">
    <source>
        <dbReference type="ARBA" id="ARBA00022741"/>
    </source>
</evidence>
<dbReference type="Pfam" id="PF13732">
    <property type="entry name" value="DrrA1-3_C"/>
    <property type="match status" value="1"/>
</dbReference>
<dbReference type="SUPFAM" id="SSF52540">
    <property type="entry name" value="P-loop containing nucleoside triphosphate hydrolases"/>
    <property type="match status" value="1"/>
</dbReference>
<evidence type="ECO:0000256" key="3">
    <source>
        <dbReference type="ARBA" id="ARBA00022840"/>
    </source>
</evidence>
<feature type="domain" description="ABC transporter" evidence="4">
    <location>
        <begin position="5"/>
        <end position="237"/>
    </location>
</feature>
<sequence>MTLAIEVKGLVKIYSRNVIALNGVDLNVDEGNIFALLGPNGAGKTTLIRIITTQIKQTKGYVKVFGYDVSIYGSKVRSFIGYVPQEMSLWSDLTGYENMLIYSKIYGIPSNNRKKVIEELLDFMDLKEASNRMVKTYSGGMIRRLEIAIALMHKPRLLVLDEPTIGLDPAARKLVWEKITEYRREYNMTIFFATHYMDEADRYADFIALMNRGKIVARGRPDELKQSIEGGKISLRLSIDGVKALDIISKVRDVTILSVNGDTVEFSTPNIQHVLPKVLEELYQNNYKVYEVEIYETTLDDVFIKLTGRKLVEEEEHGRYRDVVAMRKMIRRVS</sequence>
<evidence type="ECO:0000259" key="4">
    <source>
        <dbReference type="PROSITE" id="PS50893"/>
    </source>
</evidence>
<dbReference type="PANTHER" id="PTHR43582">
    <property type="entry name" value="LINEARMYCIN RESISTANCE ATP-BINDING PROTEIN LNRL"/>
    <property type="match status" value="1"/>
</dbReference>
<keyword evidence="1" id="KW-0813">Transport</keyword>
<organism evidence="5">
    <name type="scientific">Ignisphaera aggregans</name>
    <dbReference type="NCBI Taxonomy" id="334771"/>
    <lineage>
        <taxon>Archaea</taxon>
        <taxon>Thermoproteota</taxon>
        <taxon>Thermoprotei</taxon>
        <taxon>Desulfurococcales</taxon>
        <taxon>Desulfurococcaceae</taxon>
        <taxon>Ignisphaera</taxon>
    </lineage>
</organism>
<dbReference type="Gene3D" id="3.40.50.300">
    <property type="entry name" value="P-loop containing nucleotide triphosphate hydrolases"/>
    <property type="match status" value="1"/>
</dbReference>
<accession>A0A7C5TFW5</accession>
<dbReference type="SMART" id="SM00382">
    <property type="entry name" value="AAA"/>
    <property type="match status" value="1"/>
</dbReference>
<dbReference type="InterPro" id="IPR025302">
    <property type="entry name" value="DrrA1/2-like_C"/>
</dbReference>
<dbReference type="InterPro" id="IPR003593">
    <property type="entry name" value="AAA+_ATPase"/>
</dbReference>
<comment type="caution">
    <text evidence="5">The sequence shown here is derived from an EMBL/GenBank/DDBJ whole genome shotgun (WGS) entry which is preliminary data.</text>
</comment>
<keyword evidence="3 5" id="KW-0067">ATP-binding</keyword>
<dbReference type="Pfam" id="PF00005">
    <property type="entry name" value="ABC_tran"/>
    <property type="match status" value="1"/>
</dbReference>
<dbReference type="InterPro" id="IPR003439">
    <property type="entry name" value="ABC_transporter-like_ATP-bd"/>
</dbReference>
<evidence type="ECO:0000313" key="5">
    <source>
        <dbReference type="EMBL" id="HHP81952.1"/>
    </source>
</evidence>
<dbReference type="GO" id="GO:0016887">
    <property type="term" value="F:ATP hydrolysis activity"/>
    <property type="evidence" value="ECO:0007669"/>
    <property type="project" value="InterPro"/>
</dbReference>
<protein>
    <submittedName>
        <fullName evidence="5">ABC transporter ATP-binding protein</fullName>
    </submittedName>
</protein>
<dbReference type="PROSITE" id="PS00211">
    <property type="entry name" value="ABC_TRANSPORTER_1"/>
    <property type="match status" value="1"/>
</dbReference>
<keyword evidence="2" id="KW-0547">Nucleotide-binding</keyword>
<evidence type="ECO:0000256" key="1">
    <source>
        <dbReference type="ARBA" id="ARBA00022448"/>
    </source>
</evidence>
<gene>
    <name evidence="5" type="ORF">ENM84_04725</name>
</gene>
<reference evidence="5" key="1">
    <citation type="journal article" date="2020" name="mSystems">
        <title>Genome- and Community-Level Interaction Insights into Carbon Utilization and Element Cycling Functions of Hydrothermarchaeota in Hydrothermal Sediment.</title>
        <authorList>
            <person name="Zhou Z."/>
            <person name="Liu Y."/>
            <person name="Xu W."/>
            <person name="Pan J."/>
            <person name="Luo Z.H."/>
            <person name="Li M."/>
        </authorList>
    </citation>
    <scope>NUCLEOTIDE SEQUENCE [LARGE SCALE GENOMIC DNA]</scope>
    <source>
        <strain evidence="5">SpSt-1121</strain>
    </source>
</reference>
<proteinExistence type="predicted"/>
<dbReference type="EMBL" id="DRZI01000198">
    <property type="protein sequence ID" value="HHP81952.1"/>
    <property type="molecule type" value="Genomic_DNA"/>
</dbReference>
<dbReference type="PROSITE" id="PS50893">
    <property type="entry name" value="ABC_TRANSPORTER_2"/>
    <property type="match status" value="1"/>
</dbReference>
<dbReference type="PANTHER" id="PTHR43582:SF2">
    <property type="entry name" value="LINEARMYCIN RESISTANCE ATP-BINDING PROTEIN LNRL"/>
    <property type="match status" value="1"/>
</dbReference>
<dbReference type="AlphaFoldDB" id="A0A7C5TFW5"/>